<dbReference type="SUPFAM" id="SSF52540">
    <property type="entry name" value="P-loop containing nucleoside triphosphate hydrolases"/>
    <property type="match status" value="1"/>
</dbReference>
<dbReference type="InterPro" id="IPR027417">
    <property type="entry name" value="P-loop_NTPase"/>
</dbReference>
<reference evidence="5" key="1">
    <citation type="journal article" date="2014" name="Int. J. Syst. Evol. Microbiol.">
        <title>Complete genome sequence of Corynebacterium casei LMG S-19264T (=DSM 44701T), isolated from a smear-ripened cheese.</title>
        <authorList>
            <consortium name="US DOE Joint Genome Institute (JGI-PGF)"/>
            <person name="Walter F."/>
            <person name="Albersmeier A."/>
            <person name="Kalinowski J."/>
            <person name="Ruckert C."/>
        </authorList>
    </citation>
    <scope>NUCLEOTIDE SEQUENCE</scope>
    <source>
        <strain evidence="5">KCTC 42590</strain>
    </source>
</reference>
<evidence type="ECO:0000256" key="3">
    <source>
        <dbReference type="ARBA" id="ARBA00022777"/>
    </source>
</evidence>
<gene>
    <name evidence="5" type="ORF">GCM10017044_00350</name>
</gene>
<keyword evidence="3" id="KW-0418">Kinase</keyword>
<dbReference type="RefSeq" id="WP_191249546.1">
    <property type="nucleotide sequence ID" value="NZ_BNCI01000001.1"/>
</dbReference>
<dbReference type="InterPro" id="IPR022488">
    <property type="entry name" value="PPK2-related"/>
</dbReference>
<dbReference type="Gene3D" id="3.40.50.300">
    <property type="entry name" value="P-loop containing nucleotide triphosphate hydrolases"/>
    <property type="match status" value="1"/>
</dbReference>
<evidence type="ECO:0000256" key="1">
    <source>
        <dbReference type="ARBA" id="ARBA00009924"/>
    </source>
</evidence>
<comment type="similarity">
    <text evidence="1">Belongs to the polyphosphate kinase 2 (PPK2) family. Class I subfamily.</text>
</comment>
<protein>
    <recommendedName>
        <fullName evidence="4">Polyphosphate kinase-2-related domain-containing protein</fullName>
    </recommendedName>
</protein>
<dbReference type="Pfam" id="PF03976">
    <property type="entry name" value="PPK2"/>
    <property type="match status" value="1"/>
</dbReference>
<reference evidence="5" key="2">
    <citation type="submission" date="2020-09" db="EMBL/GenBank/DDBJ databases">
        <authorList>
            <person name="Sun Q."/>
            <person name="Kim S."/>
        </authorList>
    </citation>
    <scope>NUCLEOTIDE SEQUENCE</scope>
    <source>
        <strain evidence="5">KCTC 42590</strain>
    </source>
</reference>
<evidence type="ECO:0000313" key="5">
    <source>
        <dbReference type="EMBL" id="GHF10596.1"/>
    </source>
</evidence>
<evidence type="ECO:0000259" key="4">
    <source>
        <dbReference type="Pfam" id="PF03976"/>
    </source>
</evidence>
<sequence>MAGKRVSDHYIAQSGQKLSAIDLGAFSVANKSVYSRQLHALQLQMLHIQQAYYHQQRKAVIIFEGWDAAGKGGAIRRVTEKLDPRGVSVVNVSAPTPLERSENYLKRFFKHLPSEGHTTVFDRSWYGRVLIERVDGLIPQQDWMRAYGEIKALETMLLDDGVRLVKIFLHISPKEQLRRFEQRLDDPAKQWKLTDEDIRNHQQIPAYTQAIEDMFDHTSTVRAPWYVIPAERKWYARIAVLRCITDALAHDVDITPPHVDQDFINRAKQKLGLI</sequence>
<dbReference type="PANTHER" id="PTHR34383">
    <property type="entry name" value="POLYPHOSPHATE:AMP PHOSPHOTRANSFERASE-RELATED"/>
    <property type="match status" value="1"/>
</dbReference>
<keyword evidence="2" id="KW-0808">Transferase</keyword>
<dbReference type="EMBL" id="BNCI01000001">
    <property type="protein sequence ID" value="GHF10596.1"/>
    <property type="molecule type" value="Genomic_DNA"/>
</dbReference>
<dbReference type="Proteomes" id="UP000630923">
    <property type="component" value="Unassembled WGS sequence"/>
</dbReference>
<comment type="caution">
    <text evidence="5">The sequence shown here is derived from an EMBL/GenBank/DDBJ whole genome shotgun (WGS) entry which is preliminary data.</text>
</comment>
<feature type="domain" description="Polyphosphate kinase-2-related" evidence="4">
    <location>
        <begin position="30"/>
        <end position="250"/>
    </location>
</feature>
<organism evidence="5 6">
    <name type="scientific">Kordiimonas sediminis</name>
    <dbReference type="NCBI Taxonomy" id="1735581"/>
    <lineage>
        <taxon>Bacteria</taxon>
        <taxon>Pseudomonadati</taxon>
        <taxon>Pseudomonadota</taxon>
        <taxon>Alphaproteobacteria</taxon>
        <taxon>Kordiimonadales</taxon>
        <taxon>Kordiimonadaceae</taxon>
        <taxon>Kordiimonas</taxon>
    </lineage>
</organism>
<evidence type="ECO:0000256" key="2">
    <source>
        <dbReference type="ARBA" id="ARBA00022679"/>
    </source>
</evidence>
<keyword evidence="6" id="KW-1185">Reference proteome</keyword>
<dbReference type="GO" id="GO:0008976">
    <property type="term" value="F:polyphosphate kinase activity"/>
    <property type="evidence" value="ECO:0007669"/>
    <property type="project" value="InterPro"/>
</dbReference>
<evidence type="ECO:0000313" key="6">
    <source>
        <dbReference type="Proteomes" id="UP000630923"/>
    </source>
</evidence>
<dbReference type="PIRSF" id="PIRSF028756">
    <property type="entry name" value="PPK2_prd"/>
    <property type="match status" value="1"/>
</dbReference>
<name>A0A919AKP2_9PROT</name>
<accession>A0A919AKP2</accession>
<proteinExistence type="inferred from homology"/>
<dbReference type="AlphaFoldDB" id="A0A919AKP2"/>
<dbReference type="InterPro" id="IPR016898">
    <property type="entry name" value="Polyphosphate_phosphotransfera"/>
</dbReference>
<dbReference type="PANTHER" id="PTHR34383:SF3">
    <property type="entry name" value="POLYPHOSPHATE:AMP PHOSPHOTRANSFERASE"/>
    <property type="match status" value="1"/>
</dbReference>